<protein>
    <submittedName>
        <fullName evidence="1">Uncharacterized protein</fullName>
    </submittedName>
</protein>
<dbReference type="Proteomes" id="UP000279259">
    <property type="component" value="Unassembled WGS sequence"/>
</dbReference>
<gene>
    <name evidence="1" type="ORF">EHS25_000221</name>
</gene>
<name>A0A427YVV3_9TREE</name>
<organism evidence="1 2">
    <name type="scientific">Saitozyma podzolica</name>
    <dbReference type="NCBI Taxonomy" id="1890683"/>
    <lineage>
        <taxon>Eukaryota</taxon>
        <taxon>Fungi</taxon>
        <taxon>Dikarya</taxon>
        <taxon>Basidiomycota</taxon>
        <taxon>Agaricomycotina</taxon>
        <taxon>Tremellomycetes</taxon>
        <taxon>Tremellales</taxon>
        <taxon>Trimorphomycetaceae</taxon>
        <taxon>Saitozyma</taxon>
    </lineage>
</organism>
<evidence type="ECO:0000313" key="2">
    <source>
        <dbReference type="Proteomes" id="UP000279259"/>
    </source>
</evidence>
<accession>A0A427YVV3</accession>
<evidence type="ECO:0000313" key="1">
    <source>
        <dbReference type="EMBL" id="RSH95135.1"/>
    </source>
</evidence>
<keyword evidence="2" id="KW-1185">Reference proteome</keyword>
<dbReference type="EMBL" id="RSCD01000001">
    <property type="protein sequence ID" value="RSH95135.1"/>
    <property type="molecule type" value="Genomic_DNA"/>
</dbReference>
<dbReference type="AlphaFoldDB" id="A0A427YVV3"/>
<comment type="caution">
    <text evidence="1">The sequence shown here is derived from an EMBL/GenBank/DDBJ whole genome shotgun (WGS) entry which is preliminary data.</text>
</comment>
<proteinExistence type="predicted"/>
<sequence>MMEDVITAFIENGDDGAWTWVDTKLSAFADVSGVGIWTSSMCTSFSPLPPGARRDQWVARFQRNPEFTADQYGLIRRRSSGSNADWTRVLELMTRLLKIFHVWVLDADKLVGQVRRVRGEKLVPETVFDDEYAFDVGEV</sequence>
<dbReference type="OrthoDB" id="10425529at2759"/>
<reference evidence="1 2" key="1">
    <citation type="submission" date="2018-11" db="EMBL/GenBank/DDBJ databases">
        <title>Genome sequence of Saitozyma podzolica DSM 27192.</title>
        <authorList>
            <person name="Aliyu H."/>
            <person name="Gorte O."/>
            <person name="Ochsenreither K."/>
        </authorList>
    </citation>
    <scope>NUCLEOTIDE SEQUENCE [LARGE SCALE GENOMIC DNA]</scope>
    <source>
        <strain evidence="1 2">DSM 27192</strain>
    </source>
</reference>